<dbReference type="InterPro" id="IPR046373">
    <property type="entry name" value="Acyl-CoA_Oxase/DH_mid-dom_sf"/>
</dbReference>
<dbReference type="Proteomes" id="UP000765003">
    <property type="component" value="Unassembled WGS sequence"/>
</dbReference>
<evidence type="ECO:0000313" key="10">
    <source>
        <dbReference type="Proteomes" id="UP000765003"/>
    </source>
</evidence>
<keyword evidence="4 5" id="KW-0274">FAD</keyword>
<keyword evidence="10" id="KW-1185">Reference proteome</keyword>
<dbReference type="Pfam" id="PF02771">
    <property type="entry name" value="Acyl-CoA_dh_N"/>
    <property type="match status" value="1"/>
</dbReference>
<evidence type="ECO:0000256" key="5">
    <source>
        <dbReference type="RuleBase" id="RU362125"/>
    </source>
</evidence>
<gene>
    <name evidence="9" type="ORF">JYT19_00430</name>
</gene>
<dbReference type="InterPro" id="IPR006089">
    <property type="entry name" value="Acyl-CoA_DH_CS"/>
</dbReference>
<evidence type="ECO:0000256" key="1">
    <source>
        <dbReference type="ARBA" id="ARBA00001974"/>
    </source>
</evidence>
<protein>
    <submittedName>
        <fullName evidence="9">Acyl-CoA dehydrogenase family protein</fullName>
    </submittedName>
</protein>
<dbReference type="InterPro" id="IPR036250">
    <property type="entry name" value="AcylCo_DH-like_C"/>
</dbReference>
<dbReference type="Gene3D" id="1.20.140.10">
    <property type="entry name" value="Butyryl-CoA Dehydrogenase, subunit A, domain 3"/>
    <property type="match status" value="1"/>
</dbReference>
<reference evidence="9" key="1">
    <citation type="submission" date="2021-02" db="EMBL/GenBank/DDBJ databases">
        <title>Activity-based single-cell genomes from oceanic crustal fluid captures similar information to metagenomic and metatranscriptomic surveys with orders of magnitude less sampling.</title>
        <authorList>
            <person name="D'Angelo T.S."/>
            <person name="Orcutt B.N."/>
        </authorList>
    </citation>
    <scope>NUCLEOTIDE SEQUENCE [LARGE SCALE GENOMIC DNA]</scope>
    <source>
        <strain evidence="9">AH-315-E05</strain>
    </source>
</reference>
<dbReference type="SUPFAM" id="SSF47203">
    <property type="entry name" value="Acyl-CoA dehydrogenase C-terminal domain-like"/>
    <property type="match status" value="1"/>
</dbReference>
<evidence type="ECO:0000256" key="4">
    <source>
        <dbReference type="ARBA" id="ARBA00022827"/>
    </source>
</evidence>
<dbReference type="InterPro" id="IPR006091">
    <property type="entry name" value="Acyl-CoA_Oxase/DH_mid-dom"/>
</dbReference>
<keyword evidence="5" id="KW-0560">Oxidoreductase</keyword>
<dbReference type="PIRSF" id="PIRSF016578">
    <property type="entry name" value="HsaA"/>
    <property type="match status" value="1"/>
</dbReference>
<comment type="similarity">
    <text evidence="2 5">Belongs to the acyl-CoA dehydrogenase family.</text>
</comment>
<dbReference type="InterPro" id="IPR013786">
    <property type="entry name" value="AcylCoA_DH/ox_N"/>
</dbReference>
<comment type="cofactor">
    <cofactor evidence="1 5">
        <name>FAD</name>
        <dbReference type="ChEBI" id="CHEBI:57692"/>
    </cofactor>
</comment>
<evidence type="ECO:0000313" key="9">
    <source>
        <dbReference type="EMBL" id="MBN4077357.1"/>
    </source>
</evidence>
<feature type="domain" description="Acyl-CoA dehydrogenase/oxidase N-terminal" evidence="8">
    <location>
        <begin position="7"/>
        <end position="115"/>
    </location>
</feature>
<dbReference type="Pfam" id="PF00441">
    <property type="entry name" value="Acyl-CoA_dh_1"/>
    <property type="match status" value="1"/>
</dbReference>
<dbReference type="SUPFAM" id="SSF56645">
    <property type="entry name" value="Acyl-CoA dehydrogenase NM domain-like"/>
    <property type="match status" value="1"/>
</dbReference>
<dbReference type="Pfam" id="PF02770">
    <property type="entry name" value="Acyl-CoA_dh_M"/>
    <property type="match status" value="1"/>
</dbReference>
<dbReference type="InterPro" id="IPR009075">
    <property type="entry name" value="AcylCo_DH/oxidase_C"/>
</dbReference>
<feature type="domain" description="Acyl-CoA dehydrogenase/oxidase C-terminal" evidence="6">
    <location>
        <begin position="228"/>
        <end position="376"/>
    </location>
</feature>
<dbReference type="EMBL" id="JAFITA010000004">
    <property type="protein sequence ID" value="MBN4077357.1"/>
    <property type="molecule type" value="Genomic_DNA"/>
</dbReference>
<dbReference type="PANTHER" id="PTHR43884">
    <property type="entry name" value="ACYL-COA DEHYDROGENASE"/>
    <property type="match status" value="1"/>
</dbReference>
<accession>A0ABS3AX09</accession>
<evidence type="ECO:0000259" key="6">
    <source>
        <dbReference type="Pfam" id="PF00441"/>
    </source>
</evidence>
<feature type="domain" description="Acyl-CoA oxidase/dehydrogenase middle" evidence="7">
    <location>
        <begin position="121"/>
        <end position="216"/>
    </location>
</feature>
<evidence type="ECO:0000256" key="3">
    <source>
        <dbReference type="ARBA" id="ARBA00022630"/>
    </source>
</evidence>
<evidence type="ECO:0000259" key="8">
    <source>
        <dbReference type="Pfam" id="PF02771"/>
    </source>
</evidence>
<dbReference type="Gene3D" id="2.40.110.10">
    <property type="entry name" value="Butyryl-CoA Dehydrogenase, subunit A, domain 2"/>
    <property type="match status" value="1"/>
</dbReference>
<dbReference type="PROSITE" id="PS00072">
    <property type="entry name" value="ACYL_COA_DH_1"/>
    <property type="match status" value="1"/>
</dbReference>
<evidence type="ECO:0000256" key="2">
    <source>
        <dbReference type="ARBA" id="ARBA00009347"/>
    </source>
</evidence>
<name>A0ABS3AX09_9FIRM</name>
<comment type="caution">
    <text evidence="9">The sequence shown here is derived from an EMBL/GenBank/DDBJ whole genome shotgun (WGS) entry which is preliminary data.</text>
</comment>
<organism evidence="9 10">
    <name type="scientific">Sulfobacillus acidophilus</name>
    <dbReference type="NCBI Taxonomy" id="53633"/>
    <lineage>
        <taxon>Bacteria</taxon>
        <taxon>Bacillati</taxon>
        <taxon>Bacillota</taxon>
        <taxon>Clostridia</taxon>
        <taxon>Eubacteriales</taxon>
        <taxon>Clostridiales Family XVII. Incertae Sedis</taxon>
        <taxon>Sulfobacillus</taxon>
    </lineage>
</organism>
<proteinExistence type="inferred from homology"/>
<keyword evidence="3 5" id="KW-0285">Flavoprotein</keyword>
<dbReference type="PANTHER" id="PTHR43884:SF12">
    <property type="entry name" value="ISOVALERYL-COA DEHYDROGENASE, MITOCHONDRIAL-RELATED"/>
    <property type="match status" value="1"/>
</dbReference>
<dbReference type="PROSITE" id="PS00073">
    <property type="entry name" value="ACYL_COA_DH_2"/>
    <property type="match status" value="1"/>
</dbReference>
<dbReference type="InterPro" id="IPR009100">
    <property type="entry name" value="AcylCoA_DH/oxidase_NM_dom_sf"/>
</dbReference>
<dbReference type="Gene3D" id="1.10.540.10">
    <property type="entry name" value="Acyl-CoA dehydrogenase/oxidase, N-terminal domain"/>
    <property type="match status" value="1"/>
</dbReference>
<sequence>MGFDLDEDQKQLRDLAHDFAEKEIRPKAPFHDETGDWPKELLHKAYDLGLVNVHIPAEYGGLGLGALNGCILEEEMGWGCTGIATAITANSLAQAPVILAGSTEQKKKWLTPFSSEHLISAYAVTEPGAGSDVAAIQTTAVRKGDKYVLNGQKMWITGAGHANWFFVLAKTDKEAGHKGMSAFVVPRDVKGLSVGKKENNMGQRASDTRGMAFEDVEIDAANLLGKEGDGFVIAMKAFDHTRPLVAAAGVGLARAAMENAVLYAAERKAFGRPIWQHEGVGFMIADMASDIEAARLLTWKAAHQIDNNKRNTLNAAYAKRFTADMAMRVAIDAVQVFGGNGFNKEYPAEKLMRDAKIFQIYEGTSQIQRVIIARELFAK</sequence>
<evidence type="ECO:0000259" key="7">
    <source>
        <dbReference type="Pfam" id="PF02770"/>
    </source>
</evidence>
<dbReference type="InterPro" id="IPR037069">
    <property type="entry name" value="AcylCoA_DH/ox_N_sf"/>
</dbReference>